<dbReference type="InterPro" id="IPR002934">
    <property type="entry name" value="Polymerase_NTP_transf_dom"/>
</dbReference>
<evidence type="ECO:0000313" key="4">
    <source>
        <dbReference type="Proteomes" id="UP001597417"/>
    </source>
</evidence>
<protein>
    <submittedName>
        <fullName evidence="3">Nucleotidyltransferase domain-containing protein</fullName>
    </submittedName>
</protein>
<dbReference type="SUPFAM" id="SSF81301">
    <property type="entry name" value="Nucleotidyltransferase"/>
    <property type="match status" value="1"/>
</dbReference>
<accession>A0ABW5FRE7</accession>
<evidence type="ECO:0000259" key="2">
    <source>
        <dbReference type="Pfam" id="PF01909"/>
    </source>
</evidence>
<dbReference type="InterPro" id="IPR043519">
    <property type="entry name" value="NT_sf"/>
</dbReference>
<proteinExistence type="predicted"/>
<keyword evidence="4" id="KW-1185">Reference proteome</keyword>
<evidence type="ECO:0000256" key="1">
    <source>
        <dbReference type="SAM" id="MobiDB-lite"/>
    </source>
</evidence>
<dbReference type="Gene3D" id="3.30.460.10">
    <property type="entry name" value="Beta Polymerase, domain 2"/>
    <property type="match status" value="1"/>
</dbReference>
<feature type="compositionally biased region" description="Basic and acidic residues" evidence="1">
    <location>
        <begin position="150"/>
        <end position="161"/>
    </location>
</feature>
<reference evidence="4" key="1">
    <citation type="journal article" date="2019" name="Int. J. Syst. Evol. Microbiol.">
        <title>The Global Catalogue of Microorganisms (GCM) 10K type strain sequencing project: providing services to taxonomists for standard genome sequencing and annotation.</title>
        <authorList>
            <consortium name="The Broad Institute Genomics Platform"/>
            <consortium name="The Broad Institute Genome Sequencing Center for Infectious Disease"/>
            <person name="Wu L."/>
            <person name="Ma J."/>
        </authorList>
    </citation>
    <scope>NUCLEOTIDE SEQUENCE [LARGE SCALE GENOMIC DNA]</scope>
    <source>
        <strain evidence="4">CGMCC 4.7645</strain>
    </source>
</reference>
<dbReference type="CDD" id="cd05403">
    <property type="entry name" value="NT_KNTase_like"/>
    <property type="match status" value="1"/>
</dbReference>
<name>A0ABW5FRE7_9PSEU</name>
<organism evidence="3 4">
    <name type="scientific">Amycolatopsis pigmentata</name>
    <dbReference type="NCBI Taxonomy" id="450801"/>
    <lineage>
        <taxon>Bacteria</taxon>
        <taxon>Bacillati</taxon>
        <taxon>Actinomycetota</taxon>
        <taxon>Actinomycetes</taxon>
        <taxon>Pseudonocardiales</taxon>
        <taxon>Pseudonocardiaceae</taxon>
        <taxon>Amycolatopsis</taxon>
    </lineage>
</organism>
<feature type="domain" description="Polymerase nucleotidyl transferase" evidence="2">
    <location>
        <begin position="21"/>
        <end position="58"/>
    </location>
</feature>
<dbReference type="Proteomes" id="UP001597417">
    <property type="component" value="Unassembled WGS sequence"/>
</dbReference>
<dbReference type="EMBL" id="JBHUKR010000006">
    <property type="protein sequence ID" value="MFD2416740.1"/>
    <property type="molecule type" value="Genomic_DNA"/>
</dbReference>
<feature type="compositionally biased region" description="Polar residues" evidence="1">
    <location>
        <begin position="162"/>
        <end position="175"/>
    </location>
</feature>
<sequence>MITPERAAEIKDVVHRVTRWVSDRSDVVGLLLVGSCARGAARPDSDIDLVLLTRDTTHYTDSTWTDSTWTGELGIGELIRTRTWGAITEQRFVTASGLEVEIGIGHPRWASVAPVDPGTHRVVSDGARILHDPTGILADLLRACRRHATRSSDEDAIRRTSDGQSELPSRTRGPQ</sequence>
<dbReference type="Pfam" id="PF01909">
    <property type="entry name" value="NTP_transf_2"/>
    <property type="match status" value="1"/>
</dbReference>
<feature type="region of interest" description="Disordered" evidence="1">
    <location>
        <begin position="150"/>
        <end position="175"/>
    </location>
</feature>
<evidence type="ECO:0000313" key="3">
    <source>
        <dbReference type="EMBL" id="MFD2416740.1"/>
    </source>
</evidence>
<dbReference type="RefSeq" id="WP_378263804.1">
    <property type="nucleotide sequence ID" value="NZ_JBHUKR010000006.1"/>
</dbReference>
<comment type="caution">
    <text evidence="3">The sequence shown here is derived from an EMBL/GenBank/DDBJ whole genome shotgun (WGS) entry which is preliminary data.</text>
</comment>
<gene>
    <name evidence="3" type="ORF">ACFSXZ_10435</name>
</gene>